<accession>S9TKK4</accession>
<dbReference type="PANTHER" id="PTHR14927:SF0">
    <property type="entry name" value="NUCLEOLAR PROTEIN 10"/>
    <property type="match status" value="1"/>
</dbReference>
<dbReference type="GO" id="GO:0030686">
    <property type="term" value="C:90S preribosome"/>
    <property type="evidence" value="ECO:0007669"/>
    <property type="project" value="TreeGrafter"/>
</dbReference>
<evidence type="ECO:0000259" key="4">
    <source>
        <dbReference type="Pfam" id="PF23098"/>
    </source>
</evidence>
<dbReference type="InterPro" id="IPR036322">
    <property type="entry name" value="WD40_repeat_dom_sf"/>
</dbReference>
<feature type="compositionally biased region" description="Low complexity" evidence="2">
    <location>
        <begin position="375"/>
        <end position="387"/>
    </location>
</feature>
<reference evidence="5 6" key="1">
    <citation type="journal article" date="2013" name="PLoS ONE">
        <title>Predicting the Proteins of Angomonas deanei, Strigomonas culicis and Their Respective Endosymbionts Reveals New Aspects of the Trypanosomatidae Family.</title>
        <authorList>
            <person name="Motta M.C."/>
            <person name="Martins A.C."/>
            <person name="de Souza S.S."/>
            <person name="Catta-Preta C.M."/>
            <person name="Silva R."/>
            <person name="Klein C.C."/>
            <person name="de Almeida L.G."/>
            <person name="de Lima Cunha O."/>
            <person name="Ciapina L.P."/>
            <person name="Brocchi M."/>
            <person name="Colabardini A.C."/>
            <person name="de Araujo Lima B."/>
            <person name="Machado C.R."/>
            <person name="de Almeida Soares C.M."/>
            <person name="Probst C.M."/>
            <person name="de Menezes C.B."/>
            <person name="Thompson C.E."/>
            <person name="Bartholomeu D.C."/>
            <person name="Gradia D.F."/>
            <person name="Pavoni D.P."/>
            <person name="Grisard E.C."/>
            <person name="Fantinatti-Garboggini F."/>
            <person name="Marchini F.K."/>
            <person name="Rodrigues-Luiz G.F."/>
            <person name="Wagner G."/>
            <person name="Goldman G.H."/>
            <person name="Fietto J.L."/>
            <person name="Elias M.C."/>
            <person name="Goldman M.H."/>
            <person name="Sagot M.F."/>
            <person name="Pereira M."/>
            <person name="Stoco P.H."/>
            <person name="de Mendonca-Neto R.P."/>
            <person name="Teixeira S.M."/>
            <person name="Maciel T.E."/>
            <person name="de Oliveira Mendes T.A."/>
            <person name="Urmenyi T.P."/>
            <person name="de Souza W."/>
            <person name="Schenkman S."/>
            <person name="de Vasconcelos A.T."/>
        </authorList>
    </citation>
    <scope>NUCLEOTIDE SEQUENCE [LARGE SCALE GENOMIC DNA]</scope>
</reference>
<organism evidence="5 6">
    <name type="scientific">Strigomonas culicis</name>
    <dbReference type="NCBI Taxonomy" id="28005"/>
    <lineage>
        <taxon>Eukaryota</taxon>
        <taxon>Discoba</taxon>
        <taxon>Euglenozoa</taxon>
        <taxon>Kinetoplastea</taxon>
        <taxon>Metakinetoplastina</taxon>
        <taxon>Trypanosomatida</taxon>
        <taxon>Trypanosomatidae</taxon>
        <taxon>Strigomonadinae</taxon>
        <taxon>Strigomonas</taxon>
    </lineage>
</organism>
<feature type="region of interest" description="Disordered" evidence="2">
    <location>
        <begin position="417"/>
        <end position="450"/>
    </location>
</feature>
<dbReference type="InterPro" id="IPR040382">
    <property type="entry name" value="NOL10/Enp2"/>
</dbReference>
<dbReference type="Proteomes" id="UP000015354">
    <property type="component" value="Unassembled WGS sequence"/>
</dbReference>
<evidence type="ECO:0000256" key="2">
    <source>
        <dbReference type="SAM" id="MobiDB-lite"/>
    </source>
</evidence>
<dbReference type="Pfam" id="PF23098">
    <property type="entry name" value="Beta-prop_NOL10_N"/>
    <property type="match status" value="1"/>
</dbReference>
<comment type="caution">
    <text evidence="5">The sequence shown here is derived from an EMBL/GenBank/DDBJ whole genome shotgun (WGS) entry which is preliminary data.</text>
</comment>
<dbReference type="SUPFAM" id="SSF50978">
    <property type="entry name" value="WD40 repeat-like"/>
    <property type="match status" value="1"/>
</dbReference>
<sequence length="450" mass="50113">MDHEGGLLFCCGDEAGKVYVYDVRLQKPLLVKDHMNSLPITKTYFFNGRNNYNGAPNHFIVSADTRSVKIWEKESGTNFTSIEAPAEIFDFMFFKREANKTAPPYAADDSGVLAICCDAPRVQVHFTPQLAPAPRWASFLDIIADDLQHPAEGGAADAGAQVVYDDYTFVPQEKMQALGIMADDLAGGRVRPVMHGAFIENRLYRELQAVLHPGHFNDYVQAKKQQRKDERWGDRISRFKRAAPADDDRDDDHTGEAVAAEGTRPATRAAKAADAAQELAQDPRFAKLLPGGAQPHPLFALDHRNPEYRRLLKTIEERKAKANERRARYEKDMFTIVPDVGEADGAPPATTATAADEDAADDARQHLKGVHTSGRYTTRQPRQQQQTSVDDAPSTAAGGGTGVTMFEVPSDMKHLNPFTQSERQVHHQRKKVRAEHLTLEDRLKKMKKGK</sequence>
<dbReference type="InterPro" id="IPR056550">
    <property type="entry name" value="NOL10_2nd"/>
</dbReference>
<name>S9TKK4_9TRYP</name>
<dbReference type="Pfam" id="PF23097">
    <property type="entry name" value="NOL10_2nd"/>
    <property type="match status" value="1"/>
</dbReference>
<dbReference type="OrthoDB" id="273340at2759"/>
<feature type="coiled-coil region" evidence="1">
    <location>
        <begin position="305"/>
        <end position="332"/>
    </location>
</feature>
<dbReference type="InterPro" id="IPR056551">
    <property type="entry name" value="Beta-prop_NOL10_N"/>
</dbReference>
<keyword evidence="1" id="KW-0175">Coiled coil</keyword>
<proteinExistence type="predicted"/>
<dbReference type="AlphaFoldDB" id="S9TKK4"/>
<dbReference type="GO" id="GO:0000462">
    <property type="term" value="P:maturation of SSU-rRNA from tricistronic rRNA transcript (SSU-rRNA, 5.8S rRNA, LSU-rRNA)"/>
    <property type="evidence" value="ECO:0007669"/>
    <property type="project" value="TreeGrafter"/>
</dbReference>
<dbReference type="PANTHER" id="PTHR14927">
    <property type="entry name" value="NUCLEOLAR PROTEIN 10"/>
    <property type="match status" value="1"/>
</dbReference>
<feature type="compositionally biased region" description="Basic and acidic residues" evidence="2">
    <location>
        <begin position="434"/>
        <end position="443"/>
    </location>
</feature>
<evidence type="ECO:0000313" key="5">
    <source>
        <dbReference type="EMBL" id="EPY18717.1"/>
    </source>
</evidence>
<dbReference type="GO" id="GO:0032040">
    <property type="term" value="C:small-subunit processome"/>
    <property type="evidence" value="ECO:0007669"/>
    <property type="project" value="TreeGrafter"/>
</dbReference>
<evidence type="ECO:0000313" key="6">
    <source>
        <dbReference type="Proteomes" id="UP000015354"/>
    </source>
</evidence>
<keyword evidence="6" id="KW-1185">Reference proteome</keyword>
<protein>
    <submittedName>
        <fullName evidence="5">Ribosome biogenesis protein ENP2</fullName>
    </submittedName>
</protein>
<feature type="region of interest" description="Disordered" evidence="2">
    <location>
        <begin position="230"/>
        <end position="267"/>
    </location>
</feature>
<dbReference type="EMBL" id="ATMH01009803">
    <property type="protein sequence ID" value="EPY18717.1"/>
    <property type="molecule type" value="Genomic_DNA"/>
</dbReference>
<feature type="region of interest" description="Disordered" evidence="2">
    <location>
        <begin position="339"/>
        <end position="403"/>
    </location>
</feature>
<evidence type="ECO:0000259" key="3">
    <source>
        <dbReference type="Pfam" id="PF23097"/>
    </source>
</evidence>
<feature type="compositionally biased region" description="Low complexity" evidence="2">
    <location>
        <begin position="343"/>
        <end position="354"/>
    </location>
</feature>
<feature type="compositionally biased region" description="Basic and acidic residues" evidence="2">
    <location>
        <begin position="230"/>
        <end position="255"/>
    </location>
</feature>
<feature type="domain" description="Nucleolar protein 10-like second" evidence="3">
    <location>
        <begin position="163"/>
        <end position="211"/>
    </location>
</feature>
<feature type="domain" description="Nucleolar protein 10-like N-terminal" evidence="4">
    <location>
        <begin position="2"/>
        <end position="148"/>
    </location>
</feature>
<gene>
    <name evidence="5" type="ORF">STCU_09803</name>
</gene>
<evidence type="ECO:0000256" key="1">
    <source>
        <dbReference type="SAM" id="Coils"/>
    </source>
</evidence>